<dbReference type="EMBL" id="JAFIRN010000006">
    <property type="protein sequence ID" value="KAG5847478.1"/>
    <property type="molecule type" value="Genomic_DNA"/>
</dbReference>
<dbReference type="Pfam" id="PF07686">
    <property type="entry name" value="V-set"/>
    <property type="match status" value="1"/>
</dbReference>
<gene>
    <name evidence="7" type="ORF">ANANG_G00126480</name>
</gene>
<keyword evidence="3" id="KW-0675">Receptor</keyword>
<dbReference type="InterPro" id="IPR013106">
    <property type="entry name" value="Ig_V-set"/>
</dbReference>
<dbReference type="InterPro" id="IPR013783">
    <property type="entry name" value="Ig-like_fold"/>
</dbReference>
<organism evidence="7 8">
    <name type="scientific">Anguilla anguilla</name>
    <name type="common">European freshwater eel</name>
    <name type="synonym">Muraena anguilla</name>
    <dbReference type="NCBI Taxonomy" id="7936"/>
    <lineage>
        <taxon>Eukaryota</taxon>
        <taxon>Metazoa</taxon>
        <taxon>Chordata</taxon>
        <taxon>Craniata</taxon>
        <taxon>Vertebrata</taxon>
        <taxon>Euteleostomi</taxon>
        <taxon>Actinopterygii</taxon>
        <taxon>Neopterygii</taxon>
        <taxon>Teleostei</taxon>
        <taxon>Anguilliformes</taxon>
        <taxon>Anguillidae</taxon>
        <taxon>Anguilla</taxon>
    </lineage>
</organism>
<accession>A0A9D3MJU5</accession>
<dbReference type="GO" id="GO:0042101">
    <property type="term" value="C:T cell receptor complex"/>
    <property type="evidence" value="ECO:0007669"/>
    <property type="project" value="UniProtKB-KW"/>
</dbReference>
<dbReference type="PANTHER" id="PTHR19367">
    <property type="entry name" value="T-CELL RECEPTOR ALPHA CHAIN V REGION"/>
    <property type="match status" value="1"/>
</dbReference>
<dbReference type="InterPro" id="IPR051287">
    <property type="entry name" value="TCR_variable_region"/>
</dbReference>
<sequence length="121" mass="13479">MKIAAAVLSDSATYYCALRPTLCISSGQVKLLKTEEQQVSMECTFSTTSSYNTFYWYRQYPGSALQYILHRGYDSGTSDFAKGRFESTADQSGSKTSLTISKLIPEDSALYYCALWPTVIC</sequence>
<dbReference type="Proteomes" id="UP001044222">
    <property type="component" value="Chromosome 6"/>
</dbReference>
<dbReference type="PANTHER" id="PTHR19367:SF18">
    <property type="entry name" value="T CELL RECEPTOR ALPHA VARIABLE 16"/>
    <property type="match status" value="1"/>
</dbReference>
<dbReference type="GO" id="GO:0002250">
    <property type="term" value="P:adaptive immune response"/>
    <property type="evidence" value="ECO:0007669"/>
    <property type="project" value="UniProtKB-KW"/>
</dbReference>
<dbReference type="SMART" id="SM00406">
    <property type="entry name" value="IGv"/>
    <property type="match status" value="1"/>
</dbReference>
<keyword evidence="1" id="KW-0732">Signal</keyword>
<evidence type="ECO:0000256" key="4">
    <source>
        <dbReference type="ARBA" id="ARBA00023319"/>
    </source>
</evidence>
<keyword evidence="2" id="KW-1064">Adaptive immunity</keyword>
<evidence type="ECO:0000256" key="5">
    <source>
        <dbReference type="ARBA" id="ARBA00043266"/>
    </source>
</evidence>
<keyword evidence="4" id="KW-0393">Immunoglobulin domain</keyword>
<comment type="caution">
    <text evidence="7">The sequence shown here is derived from an EMBL/GenBank/DDBJ whole genome shotgun (WGS) entry which is preliminary data.</text>
</comment>
<evidence type="ECO:0000256" key="1">
    <source>
        <dbReference type="ARBA" id="ARBA00022729"/>
    </source>
</evidence>
<dbReference type="Gene3D" id="2.60.40.10">
    <property type="entry name" value="Immunoglobulins"/>
    <property type="match status" value="1"/>
</dbReference>
<protein>
    <recommendedName>
        <fullName evidence="6">Ig-like domain-containing protein</fullName>
    </recommendedName>
</protein>
<evidence type="ECO:0000256" key="3">
    <source>
        <dbReference type="ARBA" id="ARBA00023170"/>
    </source>
</evidence>
<keyword evidence="8" id="KW-1185">Reference proteome</keyword>
<dbReference type="SUPFAM" id="SSF48726">
    <property type="entry name" value="Immunoglobulin"/>
    <property type="match status" value="1"/>
</dbReference>
<dbReference type="AlphaFoldDB" id="A0A9D3MJU5"/>
<keyword evidence="5" id="KW-1279">T cell receptor</keyword>
<name>A0A9D3MJU5_ANGAN</name>
<evidence type="ECO:0000313" key="7">
    <source>
        <dbReference type="EMBL" id="KAG5847478.1"/>
    </source>
</evidence>
<proteinExistence type="predicted"/>
<reference evidence="7" key="1">
    <citation type="submission" date="2021-01" db="EMBL/GenBank/DDBJ databases">
        <title>A chromosome-scale assembly of European eel, Anguilla anguilla.</title>
        <authorList>
            <person name="Henkel C."/>
            <person name="Jong-Raadsen S.A."/>
            <person name="Dufour S."/>
            <person name="Weltzien F.-A."/>
            <person name="Palstra A.P."/>
            <person name="Pelster B."/>
            <person name="Spaink H.P."/>
            <person name="Van Den Thillart G.E."/>
            <person name="Jansen H."/>
            <person name="Zahm M."/>
            <person name="Klopp C."/>
            <person name="Cedric C."/>
            <person name="Louis A."/>
            <person name="Berthelot C."/>
            <person name="Parey E."/>
            <person name="Roest Crollius H."/>
            <person name="Montfort J."/>
            <person name="Robinson-Rechavi M."/>
            <person name="Bucao C."/>
            <person name="Bouchez O."/>
            <person name="Gislard M."/>
            <person name="Lluch J."/>
            <person name="Milhes M."/>
            <person name="Lampietro C."/>
            <person name="Lopez Roques C."/>
            <person name="Donnadieu C."/>
            <person name="Braasch I."/>
            <person name="Desvignes T."/>
            <person name="Postlethwait J."/>
            <person name="Bobe J."/>
            <person name="Guiguen Y."/>
            <person name="Dirks R."/>
        </authorList>
    </citation>
    <scope>NUCLEOTIDE SEQUENCE</scope>
    <source>
        <strain evidence="7">Tag_6206</strain>
        <tissue evidence="7">Liver</tissue>
    </source>
</reference>
<feature type="domain" description="Ig-like" evidence="6">
    <location>
        <begin position="20"/>
        <end position="113"/>
    </location>
</feature>
<keyword evidence="5" id="KW-0391">Immunity</keyword>
<dbReference type="InterPro" id="IPR036179">
    <property type="entry name" value="Ig-like_dom_sf"/>
</dbReference>
<evidence type="ECO:0000259" key="6">
    <source>
        <dbReference type="PROSITE" id="PS50835"/>
    </source>
</evidence>
<dbReference type="PROSITE" id="PS50835">
    <property type="entry name" value="IG_LIKE"/>
    <property type="match status" value="1"/>
</dbReference>
<evidence type="ECO:0000313" key="8">
    <source>
        <dbReference type="Proteomes" id="UP001044222"/>
    </source>
</evidence>
<dbReference type="InterPro" id="IPR007110">
    <property type="entry name" value="Ig-like_dom"/>
</dbReference>
<evidence type="ECO:0000256" key="2">
    <source>
        <dbReference type="ARBA" id="ARBA00023130"/>
    </source>
</evidence>